<proteinExistence type="predicted"/>
<gene>
    <name evidence="4" type="ORF">GAK35_03165</name>
</gene>
<dbReference type="AlphaFoldDB" id="A0A7V8JTD1"/>
<dbReference type="Pfam" id="PF13578">
    <property type="entry name" value="Methyltransf_24"/>
    <property type="match status" value="1"/>
</dbReference>
<dbReference type="Gene3D" id="3.40.50.150">
    <property type="entry name" value="Vaccinia Virus protein VP39"/>
    <property type="match status" value="1"/>
</dbReference>
<evidence type="ECO:0000256" key="1">
    <source>
        <dbReference type="ARBA" id="ARBA00022603"/>
    </source>
</evidence>
<reference evidence="5" key="1">
    <citation type="journal article" date="2020" name="MBio">
        <title>Horizontal gene transfer to a defensive symbiont with a reduced genome amongst a multipartite beetle microbiome.</title>
        <authorList>
            <person name="Waterworth S.C."/>
            <person name="Florez L.V."/>
            <person name="Rees E.R."/>
            <person name="Hertweck C."/>
            <person name="Kaltenpoth M."/>
            <person name="Kwan J.C."/>
        </authorList>
    </citation>
    <scope>NUCLEOTIDE SEQUENCE [LARGE SCALE GENOMIC DNA]</scope>
</reference>
<dbReference type="Proteomes" id="UP000462435">
    <property type="component" value="Unassembled WGS sequence"/>
</dbReference>
<keyword evidence="1 4" id="KW-0489">Methyltransferase</keyword>
<dbReference type="PANTHER" id="PTHR43167">
    <property type="entry name" value="PUTATIVE (AFU_ORTHOLOGUE AFUA_6G01830)-RELATED"/>
    <property type="match status" value="1"/>
</dbReference>
<sequence>MTTLTTSPVAAVLDRLFAQAAVTSPQDSLYVAKLGDDELDRLLRSKTEYLDFYSELKHLPLAVSRDTGALLYMLATSIKARNVIEFGTSLGVSTLYLAAALRDNGGGRLITTEFEASKVTRARANLFEAGLADLVEVREGDALLTLAGDLPQAIDLLLLDGAKAIYPEVLKRVESRLRPGALIVADDAAYSQEFLDYVRSSANGYLSVPLADGVELSDLAPVSRTPL</sequence>
<evidence type="ECO:0000313" key="5">
    <source>
        <dbReference type="Proteomes" id="UP000462435"/>
    </source>
</evidence>
<dbReference type="InterPro" id="IPR002935">
    <property type="entry name" value="SAM_O-MeTrfase"/>
</dbReference>
<evidence type="ECO:0000256" key="3">
    <source>
        <dbReference type="ARBA" id="ARBA00022691"/>
    </source>
</evidence>
<dbReference type="GO" id="GO:0008171">
    <property type="term" value="F:O-methyltransferase activity"/>
    <property type="evidence" value="ECO:0007669"/>
    <property type="project" value="InterPro"/>
</dbReference>
<evidence type="ECO:0000313" key="4">
    <source>
        <dbReference type="EMBL" id="KAF1041657.1"/>
    </source>
</evidence>
<protein>
    <submittedName>
        <fullName evidence="4">Putative O-methyltransferase</fullName>
    </submittedName>
</protein>
<organism evidence="4 5">
    <name type="scientific">Herbaspirillum frisingense</name>
    <dbReference type="NCBI Taxonomy" id="92645"/>
    <lineage>
        <taxon>Bacteria</taxon>
        <taxon>Pseudomonadati</taxon>
        <taxon>Pseudomonadota</taxon>
        <taxon>Betaproteobacteria</taxon>
        <taxon>Burkholderiales</taxon>
        <taxon>Oxalobacteraceae</taxon>
        <taxon>Herbaspirillum</taxon>
    </lineage>
</organism>
<dbReference type="InterPro" id="IPR029063">
    <property type="entry name" value="SAM-dependent_MTases_sf"/>
</dbReference>
<dbReference type="GO" id="GO:0032259">
    <property type="term" value="P:methylation"/>
    <property type="evidence" value="ECO:0007669"/>
    <property type="project" value="UniProtKB-KW"/>
</dbReference>
<evidence type="ECO:0000256" key="2">
    <source>
        <dbReference type="ARBA" id="ARBA00022679"/>
    </source>
</evidence>
<comment type="caution">
    <text evidence="4">The sequence shown here is derived from an EMBL/GenBank/DDBJ whole genome shotgun (WGS) entry which is preliminary data.</text>
</comment>
<name>A0A7V8JTD1_9BURK</name>
<dbReference type="PANTHER" id="PTHR43167:SF1">
    <property type="entry name" value="PUTATIVE (AFU_ORTHOLOGUE AFUA_6G01830)-RELATED"/>
    <property type="match status" value="1"/>
</dbReference>
<dbReference type="EMBL" id="WNDX01000111">
    <property type="protein sequence ID" value="KAF1041657.1"/>
    <property type="molecule type" value="Genomic_DNA"/>
</dbReference>
<keyword evidence="3" id="KW-0949">S-adenosyl-L-methionine</keyword>
<keyword evidence="2 4" id="KW-0808">Transferase</keyword>
<dbReference type="SUPFAM" id="SSF53335">
    <property type="entry name" value="S-adenosyl-L-methionine-dependent methyltransferases"/>
    <property type="match status" value="1"/>
</dbReference>
<accession>A0A7V8JTD1</accession>
<dbReference type="PROSITE" id="PS51682">
    <property type="entry name" value="SAM_OMT_I"/>
    <property type="match status" value="1"/>
</dbReference>